<organism evidence="1 2">
    <name type="scientific">Streptomyces millisiae</name>
    <dbReference type="NCBI Taxonomy" id="3075542"/>
    <lineage>
        <taxon>Bacteria</taxon>
        <taxon>Bacillati</taxon>
        <taxon>Actinomycetota</taxon>
        <taxon>Actinomycetes</taxon>
        <taxon>Kitasatosporales</taxon>
        <taxon>Streptomycetaceae</taxon>
        <taxon>Streptomyces</taxon>
    </lineage>
</organism>
<comment type="caution">
    <text evidence="1">The sequence shown here is derived from an EMBL/GenBank/DDBJ whole genome shotgun (WGS) entry which is preliminary data.</text>
</comment>
<name>A0ABU2LI14_9ACTN</name>
<sequence>MALRFIGIDPNTNGGNCPGVWIDDVKKEVLFQSWKPDAETEAACAENSPLPSSEGVVRLPYRMIQLIRKACDEAEGPQLR</sequence>
<evidence type="ECO:0000313" key="1">
    <source>
        <dbReference type="EMBL" id="MDT0317230.1"/>
    </source>
</evidence>
<dbReference type="Proteomes" id="UP001183420">
    <property type="component" value="Unassembled WGS sequence"/>
</dbReference>
<dbReference type="EMBL" id="JAVREM010000002">
    <property type="protein sequence ID" value="MDT0317230.1"/>
    <property type="molecule type" value="Genomic_DNA"/>
</dbReference>
<accession>A0ABU2LI14</accession>
<protein>
    <submittedName>
        <fullName evidence="1">Uncharacterized protein</fullName>
    </submittedName>
</protein>
<proteinExistence type="predicted"/>
<gene>
    <name evidence="1" type="ORF">RNC47_02620</name>
</gene>
<dbReference type="RefSeq" id="WP_311595104.1">
    <property type="nucleotide sequence ID" value="NZ_JAVREM010000002.1"/>
</dbReference>
<reference evidence="2" key="1">
    <citation type="submission" date="2023-07" db="EMBL/GenBank/DDBJ databases">
        <title>30 novel species of actinomycetes from the DSMZ collection.</title>
        <authorList>
            <person name="Nouioui I."/>
        </authorList>
    </citation>
    <scope>NUCLEOTIDE SEQUENCE [LARGE SCALE GENOMIC DNA]</scope>
    <source>
        <strain evidence="2">DSM 44918</strain>
    </source>
</reference>
<evidence type="ECO:0000313" key="2">
    <source>
        <dbReference type="Proteomes" id="UP001183420"/>
    </source>
</evidence>
<keyword evidence="2" id="KW-1185">Reference proteome</keyword>